<dbReference type="GO" id="GO:0017056">
    <property type="term" value="F:structural constituent of nuclear pore"/>
    <property type="evidence" value="ECO:0007669"/>
    <property type="project" value="InterPro"/>
</dbReference>
<dbReference type="Proteomes" id="UP000030669">
    <property type="component" value="Unassembled WGS sequence"/>
</dbReference>
<feature type="region of interest" description="Disordered" evidence="5">
    <location>
        <begin position="1"/>
        <end position="27"/>
    </location>
</feature>
<dbReference type="InterPro" id="IPR004870">
    <property type="entry name" value="Nucleoporin_Nup155"/>
</dbReference>
<dbReference type="GO" id="GO:0006405">
    <property type="term" value="P:RNA export from nucleus"/>
    <property type="evidence" value="ECO:0007669"/>
    <property type="project" value="TreeGrafter"/>
</dbReference>
<keyword evidence="3" id="KW-0813">Transport</keyword>
<evidence type="ECO:0000256" key="4">
    <source>
        <dbReference type="ARBA" id="ARBA00023242"/>
    </source>
</evidence>
<proteinExistence type="inferred from homology"/>
<sequence length="1355" mass="150656">MFKTAGPSSVVSRNAIPGSKSPAAPDLPALQSASRVLQDQISKDAQLVPDVGDLLTNPQMPFSSSYSVFNDNQHVPFAKRRIAHIPDAVFYHYDSANVTSHMGLMPEIDRVWITIDHKLFLWDYVEGQELHSFVDQPDVISHVALVKPKPNIFIDEIVYLLVICTPVSVLLLGLSVSTPPPGSRSLKDIKLYATDMSITTEVEMTSVIGTKNGRIFMCGAHDGNLYELHYQEKEGWFGKKVQLVNHSVSGMQSLFPMLATPRSEDNFKLLVSDPSRDCFYALSSRNTISIYRPNGEKSVQQLQTLSSLYNIAQQKVPGHPAITPSSFQIVSLHVIEKNEAPRSGVQLMATTVNGVRLYFGPSSAGYGYSFNVMNSSSSIPGHRPLQLVHVRLPPVNLLHPDDGLFTASALASGQPPPQPAYPPYVVSRIENVCYTSGLTIAAEPGDGMDGNDFILCMAPDLTKIGELGQVKEIQPQQPPRPPMQSYYPVTTPGPSRPPLTEYATMIEISGRTWAIAPIPRTPYHSSTPSESPVPVAANELAVQFCEPPTQFMILTNAGLVYLWKRRALDYLRAVIEDFHADGNPQPILDFRDSFGRDQTCAMLLALASGNTFLDIDNFASPTLSTGKIANVSSEIAAVAKQAFYDFGERPMWAERATLGTSENAGSAIFSGRREGFAFYFARLVRPLWKVKLVQTGALGLAECGIPEETLVTTQKNLHALKEFLDKNPHLFHSAPGDKAGARGAAASEQEAWKAEQSSVSQLQALLARTIEAISFLLLLVDYKLADLIAQCDPETQKMITSLTFEGLVVTSEGITAARALVNVVIDQQIGQQISVDTISEVLQERCGSFCSTDDVLFYKAKENVRKAAETVNLAEKQNWLNESLRLFIKAGAILTLEKLREICGEYQQLRYPKGAVELPLHYAQVVDAERLGQEYWYAGCPASDRRSEFWERRKQCYDLVLDSLTVFEERAGAAPEQGDGPEDPETIRSHAFALAFASNDEMFHSTMYEWLLGKGVADELLEMRPPYLEAHLRREPITVQKYQLLWQFYVKNGQPLRAAEVLAALADSLQLGLTLEERLEYLTLAVGNAKSHPISAEGRHETAIAFLAELEDKLEVAQVQLEMYHTLVPHIKDAEEVRERIQLLGRRLFTMTELFELYAAPFDLREMQLLILHVSDHRDEHLVRPIWNRIFADTTAGVDPKEGADQLISKVVSLGHRFYPSESAFPLQYIASLLVRFELANKGVIPYGWAPRVLVQCGVPYGEIWDIFNEMYESQVPPFNDQSNVQAISSDIAVLLTDWMQEAQRPLSSAAREFPVDRIDGAVGLYLSELDPNRTETKAAYEALRRYVRTGGKVW</sequence>
<evidence type="ECO:0000256" key="3">
    <source>
        <dbReference type="ARBA" id="ARBA00022448"/>
    </source>
</evidence>
<gene>
    <name evidence="8" type="ORF">GLOTRDRAFT_68361</name>
</gene>
<dbReference type="Gene3D" id="1.25.40.440">
    <property type="entry name" value="Nucleoporin, helical domain, central subdomain"/>
    <property type="match status" value="1"/>
</dbReference>
<dbReference type="EMBL" id="KB469296">
    <property type="protein sequence ID" value="EPQ60591.1"/>
    <property type="molecule type" value="Genomic_DNA"/>
</dbReference>
<evidence type="ECO:0000256" key="5">
    <source>
        <dbReference type="SAM" id="MobiDB-lite"/>
    </source>
</evidence>
<dbReference type="RefSeq" id="XP_007860966.1">
    <property type="nucleotide sequence ID" value="XM_007862775.1"/>
</dbReference>
<dbReference type="GO" id="GO:0044611">
    <property type="term" value="C:nuclear pore inner ring"/>
    <property type="evidence" value="ECO:0007669"/>
    <property type="project" value="TreeGrafter"/>
</dbReference>
<dbReference type="Pfam" id="PF03177">
    <property type="entry name" value="Nucleoporin_C"/>
    <property type="match status" value="1"/>
</dbReference>
<evidence type="ECO:0000256" key="2">
    <source>
        <dbReference type="ARBA" id="ARBA00007373"/>
    </source>
</evidence>
<evidence type="ECO:0000259" key="6">
    <source>
        <dbReference type="Pfam" id="PF03177"/>
    </source>
</evidence>
<evidence type="ECO:0000256" key="1">
    <source>
        <dbReference type="ARBA" id="ARBA00004123"/>
    </source>
</evidence>
<dbReference type="STRING" id="670483.S7QM04"/>
<evidence type="ECO:0000259" key="7">
    <source>
        <dbReference type="Pfam" id="PF08801"/>
    </source>
</evidence>
<evidence type="ECO:0000313" key="9">
    <source>
        <dbReference type="Proteomes" id="UP000030669"/>
    </source>
</evidence>
<dbReference type="FunFam" id="1.25.40.440:FF:000001">
    <property type="entry name" value="Nuclear pore complex subunit"/>
    <property type="match status" value="1"/>
</dbReference>
<dbReference type="InterPro" id="IPR042537">
    <property type="entry name" value="Nucleoporin_Nup155_C_2"/>
</dbReference>
<dbReference type="InterPro" id="IPR007187">
    <property type="entry name" value="Nucleoporin_Nup133/Nup155_C"/>
</dbReference>
<feature type="domain" description="Nucleoporin Nup133/Nup155-like N-terminal" evidence="7">
    <location>
        <begin position="81"/>
        <end position="560"/>
    </location>
</feature>
<keyword evidence="9" id="KW-1185">Reference proteome</keyword>
<dbReference type="OrthoDB" id="338970at2759"/>
<dbReference type="InterPro" id="IPR014908">
    <property type="entry name" value="Nucleoporin_Nup133/Nup155_N"/>
</dbReference>
<dbReference type="Gene3D" id="1.20.120.1880">
    <property type="entry name" value="Nucleoporin, helical C-terminal domain"/>
    <property type="match status" value="1"/>
</dbReference>
<dbReference type="Gene3D" id="1.20.58.1780">
    <property type="match status" value="1"/>
</dbReference>
<protein>
    <submittedName>
        <fullName evidence="8">Nucleoporin</fullName>
    </submittedName>
</protein>
<dbReference type="Pfam" id="PF08801">
    <property type="entry name" value="Nucleoporin_N"/>
    <property type="match status" value="1"/>
</dbReference>
<dbReference type="GO" id="GO:0000972">
    <property type="term" value="P:transcription-dependent tethering of RNA polymerase II gene DNA at nuclear periphery"/>
    <property type="evidence" value="ECO:0007669"/>
    <property type="project" value="TreeGrafter"/>
</dbReference>
<reference evidence="8 9" key="1">
    <citation type="journal article" date="2012" name="Science">
        <title>The Paleozoic origin of enzymatic lignin decomposition reconstructed from 31 fungal genomes.</title>
        <authorList>
            <person name="Floudas D."/>
            <person name="Binder M."/>
            <person name="Riley R."/>
            <person name="Barry K."/>
            <person name="Blanchette R.A."/>
            <person name="Henrissat B."/>
            <person name="Martinez A.T."/>
            <person name="Otillar R."/>
            <person name="Spatafora J.W."/>
            <person name="Yadav J.S."/>
            <person name="Aerts A."/>
            <person name="Benoit I."/>
            <person name="Boyd A."/>
            <person name="Carlson A."/>
            <person name="Copeland A."/>
            <person name="Coutinho P.M."/>
            <person name="de Vries R.P."/>
            <person name="Ferreira P."/>
            <person name="Findley K."/>
            <person name="Foster B."/>
            <person name="Gaskell J."/>
            <person name="Glotzer D."/>
            <person name="Gorecki P."/>
            <person name="Heitman J."/>
            <person name="Hesse C."/>
            <person name="Hori C."/>
            <person name="Igarashi K."/>
            <person name="Jurgens J.A."/>
            <person name="Kallen N."/>
            <person name="Kersten P."/>
            <person name="Kohler A."/>
            <person name="Kuees U."/>
            <person name="Kumar T.K.A."/>
            <person name="Kuo A."/>
            <person name="LaButti K."/>
            <person name="Larrondo L.F."/>
            <person name="Lindquist E."/>
            <person name="Ling A."/>
            <person name="Lombard V."/>
            <person name="Lucas S."/>
            <person name="Lundell T."/>
            <person name="Martin R."/>
            <person name="McLaughlin D.J."/>
            <person name="Morgenstern I."/>
            <person name="Morin E."/>
            <person name="Murat C."/>
            <person name="Nagy L.G."/>
            <person name="Nolan M."/>
            <person name="Ohm R.A."/>
            <person name="Patyshakuliyeva A."/>
            <person name="Rokas A."/>
            <person name="Ruiz-Duenas F.J."/>
            <person name="Sabat G."/>
            <person name="Salamov A."/>
            <person name="Samejima M."/>
            <person name="Schmutz J."/>
            <person name="Slot J.C."/>
            <person name="St John F."/>
            <person name="Stenlid J."/>
            <person name="Sun H."/>
            <person name="Sun S."/>
            <person name="Syed K."/>
            <person name="Tsang A."/>
            <person name="Wiebenga A."/>
            <person name="Young D."/>
            <person name="Pisabarro A."/>
            <person name="Eastwood D.C."/>
            <person name="Martin F."/>
            <person name="Cullen D."/>
            <person name="Grigoriev I.V."/>
            <person name="Hibbett D.S."/>
        </authorList>
    </citation>
    <scope>NUCLEOTIDE SEQUENCE [LARGE SCALE GENOMIC DNA]</scope>
    <source>
        <strain evidence="8 9">ATCC 11539</strain>
    </source>
</reference>
<dbReference type="GO" id="GO:0036228">
    <property type="term" value="P:protein localization to nuclear inner membrane"/>
    <property type="evidence" value="ECO:0007669"/>
    <property type="project" value="TreeGrafter"/>
</dbReference>
<comment type="similarity">
    <text evidence="2">Belongs to the non-repetitive/WGA-negative nucleoporin family.</text>
</comment>
<keyword evidence="4" id="KW-0539">Nucleus</keyword>
<dbReference type="GeneID" id="19307881"/>
<dbReference type="PANTHER" id="PTHR10350">
    <property type="entry name" value="NUCLEAR PORE COMPLEX PROTEIN NUP155"/>
    <property type="match status" value="1"/>
</dbReference>
<organism evidence="8 9">
    <name type="scientific">Gloeophyllum trabeum (strain ATCC 11539 / FP-39264 / Madison 617)</name>
    <name type="common">Brown rot fungus</name>
    <dbReference type="NCBI Taxonomy" id="670483"/>
    <lineage>
        <taxon>Eukaryota</taxon>
        <taxon>Fungi</taxon>
        <taxon>Dikarya</taxon>
        <taxon>Basidiomycota</taxon>
        <taxon>Agaricomycotina</taxon>
        <taxon>Agaricomycetes</taxon>
        <taxon>Gloeophyllales</taxon>
        <taxon>Gloeophyllaceae</taxon>
        <taxon>Gloeophyllum</taxon>
    </lineage>
</organism>
<dbReference type="PANTHER" id="PTHR10350:SF6">
    <property type="entry name" value="NUCLEAR PORE COMPLEX PROTEIN NUP155"/>
    <property type="match status" value="1"/>
</dbReference>
<dbReference type="OMA" id="SWAPFQK"/>
<dbReference type="GO" id="GO:0006606">
    <property type="term" value="P:protein import into nucleus"/>
    <property type="evidence" value="ECO:0007669"/>
    <property type="project" value="TreeGrafter"/>
</dbReference>
<dbReference type="InterPro" id="IPR042538">
    <property type="entry name" value="Nucleoporin_Nup155_C_3"/>
</dbReference>
<feature type="compositionally biased region" description="Polar residues" evidence="5">
    <location>
        <begin position="1"/>
        <end position="12"/>
    </location>
</feature>
<dbReference type="KEGG" id="gtr:GLOTRDRAFT_68361"/>
<dbReference type="eggNOG" id="KOG1900">
    <property type="taxonomic scope" value="Eukaryota"/>
</dbReference>
<name>S7QM04_GLOTA</name>
<accession>S7QM04</accession>
<dbReference type="HOGENOM" id="CLU_000429_0_1_1"/>
<evidence type="ECO:0000313" key="8">
    <source>
        <dbReference type="EMBL" id="EPQ60591.1"/>
    </source>
</evidence>
<dbReference type="InterPro" id="IPR042533">
    <property type="entry name" value="Nucleoporin_Nup155_C_1"/>
</dbReference>
<feature type="domain" description="Nucleoporin Nup133/Nup155-like C-terminal" evidence="6">
    <location>
        <begin position="670"/>
        <end position="1333"/>
    </location>
</feature>
<comment type="subcellular location">
    <subcellularLocation>
        <location evidence="1">Nucleus</location>
    </subcellularLocation>
</comment>
<dbReference type="Gene3D" id="1.25.40.450">
    <property type="entry name" value="Nucleoporin, helical domain, N-terminal subdomain"/>
    <property type="match status" value="1"/>
</dbReference>